<keyword evidence="3" id="KW-0963">Cytoplasm</keyword>
<dbReference type="PaxDb" id="4081-Solyc01g101220.1.1"/>
<comment type="cofactor">
    <cofactor evidence="1">
        <name>Mg(2+)</name>
        <dbReference type="ChEBI" id="CHEBI:18420"/>
    </cofactor>
</comment>
<evidence type="ECO:0000313" key="9">
    <source>
        <dbReference type="EnsemblPlants" id="Solyc01g101220.2.1"/>
    </source>
</evidence>
<dbReference type="Gene3D" id="1.10.600.10">
    <property type="entry name" value="Farnesyl Diphosphate Synthase"/>
    <property type="match status" value="1"/>
</dbReference>
<dbReference type="GO" id="GO:0016114">
    <property type="term" value="P:terpenoid biosynthetic process"/>
    <property type="evidence" value="ECO:0007669"/>
    <property type="project" value="InterPro"/>
</dbReference>
<comment type="similarity">
    <text evidence="7">Belongs to the terpene synthase family. Tpsa subfamily.</text>
</comment>
<dbReference type="Proteomes" id="UP000004994">
    <property type="component" value="Chromosome 1"/>
</dbReference>
<dbReference type="GO" id="GO:0000287">
    <property type="term" value="F:magnesium ion binding"/>
    <property type="evidence" value="ECO:0007669"/>
    <property type="project" value="InterPro"/>
</dbReference>
<evidence type="ECO:0000256" key="4">
    <source>
        <dbReference type="ARBA" id="ARBA00022723"/>
    </source>
</evidence>
<keyword evidence="5" id="KW-0460">Magnesium</keyword>
<comment type="pathway">
    <text evidence="2">Secondary metabolite biosynthesis; terpenoid biosynthesis.</text>
</comment>
<protein>
    <recommendedName>
        <fullName evidence="8">Terpene synthase metal-binding domain-containing protein</fullName>
    </recommendedName>
</protein>
<dbReference type="GO" id="GO:0010333">
    <property type="term" value="F:terpene synthase activity"/>
    <property type="evidence" value="ECO:0007669"/>
    <property type="project" value="InterPro"/>
</dbReference>
<evidence type="ECO:0000256" key="3">
    <source>
        <dbReference type="ARBA" id="ARBA00022490"/>
    </source>
</evidence>
<evidence type="ECO:0000256" key="5">
    <source>
        <dbReference type="ARBA" id="ARBA00022842"/>
    </source>
</evidence>
<dbReference type="EnsemblPlants" id="Solyc01g101220.2.1">
    <property type="protein sequence ID" value="Solyc01g101220.2.1"/>
    <property type="gene ID" value="Solyc01g101220.2"/>
</dbReference>
<dbReference type="PANTHER" id="PTHR31225:SF253">
    <property type="entry name" value="SESQUITERPENE SYNTHASE 31"/>
    <property type="match status" value="1"/>
</dbReference>
<dbReference type="Pfam" id="PF03936">
    <property type="entry name" value="Terpene_synth_C"/>
    <property type="match status" value="1"/>
</dbReference>
<dbReference type="PANTHER" id="PTHR31225">
    <property type="entry name" value="OS04G0344100 PROTEIN-RELATED"/>
    <property type="match status" value="1"/>
</dbReference>
<dbReference type="AlphaFoldDB" id="A0A3Q7EPF7"/>
<evidence type="ECO:0000256" key="2">
    <source>
        <dbReference type="ARBA" id="ARBA00004721"/>
    </source>
</evidence>
<dbReference type="InParanoid" id="A0A3Q7EPF7"/>
<keyword evidence="4" id="KW-0479">Metal-binding</keyword>
<reference evidence="9" key="1">
    <citation type="journal article" date="2012" name="Nature">
        <title>The tomato genome sequence provides insights into fleshy fruit evolution.</title>
        <authorList>
            <consortium name="Tomato Genome Consortium"/>
        </authorList>
    </citation>
    <scope>NUCLEOTIDE SEQUENCE [LARGE SCALE GENOMIC DNA]</scope>
    <source>
        <strain evidence="9">cv. Heinz 1706</strain>
    </source>
</reference>
<dbReference type="InterPro" id="IPR008949">
    <property type="entry name" value="Isoprenoid_synthase_dom_sf"/>
</dbReference>
<evidence type="ECO:0000256" key="6">
    <source>
        <dbReference type="ARBA" id="ARBA00023239"/>
    </source>
</evidence>
<dbReference type="SUPFAM" id="SSF48576">
    <property type="entry name" value="Terpenoid synthases"/>
    <property type="match status" value="1"/>
</dbReference>
<accession>A0A3Q7EPF7</accession>
<keyword evidence="6" id="KW-0456">Lyase</keyword>
<reference evidence="9" key="2">
    <citation type="submission" date="2019-01" db="UniProtKB">
        <authorList>
            <consortium name="EnsemblPlants"/>
        </authorList>
    </citation>
    <scope>IDENTIFICATION</scope>
    <source>
        <strain evidence="9">cv. Heinz 1706</strain>
    </source>
</reference>
<dbReference type="InterPro" id="IPR050148">
    <property type="entry name" value="Terpene_synthase-like"/>
</dbReference>
<dbReference type="OMA" id="ESAEMEF"/>
<keyword evidence="10" id="KW-1185">Reference proteome</keyword>
<evidence type="ECO:0000313" key="10">
    <source>
        <dbReference type="Proteomes" id="UP000004994"/>
    </source>
</evidence>
<evidence type="ECO:0000256" key="7">
    <source>
        <dbReference type="ARBA" id="ARBA00038405"/>
    </source>
</evidence>
<evidence type="ECO:0000259" key="8">
    <source>
        <dbReference type="Pfam" id="PF03936"/>
    </source>
</evidence>
<dbReference type="InterPro" id="IPR005630">
    <property type="entry name" value="Terpene_synthase_metal-bd"/>
</dbReference>
<name>A0A3Q7EPF7_SOLLC</name>
<dbReference type="Gramene" id="Solyc01g101220.2.1">
    <property type="protein sequence ID" value="Solyc01g101220.2.1"/>
    <property type="gene ID" value="Solyc01g101220.2"/>
</dbReference>
<organism evidence="9">
    <name type="scientific">Solanum lycopersicum</name>
    <name type="common">Tomato</name>
    <name type="synonym">Lycopersicon esculentum</name>
    <dbReference type="NCBI Taxonomy" id="4081"/>
    <lineage>
        <taxon>Eukaryota</taxon>
        <taxon>Viridiplantae</taxon>
        <taxon>Streptophyta</taxon>
        <taxon>Embryophyta</taxon>
        <taxon>Tracheophyta</taxon>
        <taxon>Spermatophyta</taxon>
        <taxon>Magnoliopsida</taxon>
        <taxon>eudicotyledons</taxon>
        <taxon>Gunneridae</taxon>
        <taxon>Pentapetalae</taxon>
        <taxon>asterids</taxon>
        <taxon>lamiids</taxon>
        <taxon>Solanales</taxon>
        <taxon>Solanaceae</taxon>
        <taxon>Solanoideae</taxon>
        <taxon>Solaneae</taxon>
        <taxon>Solanum</taxon>
        <taxon>Solanum subgen. Lycopersicon</taxon>
    </lineage>
</organism>
<sequence length="89" mass="10457">MLHKQELSEVSRDRAVECYFWTMGVYAEPQYSQAHVMLAKTIAMISIVDDTFDAYGIVKELEFYTDAIQRYGLLLEQFNLSRSSNKWHK</sequence>
<evidence type="ECO:0000256" key="1">
    <source>
        <dbReference type="ARBA" id="ARBA00001946"/>
    </source>
</evidence>
<dbReference type="STRING" id="4081.A0A3Q7EPF7"/>
<proteinExistence type="inferred from homology"/>
<feature type="domain" description="Terpene synthase metal-binding" evidence="8">
    <location>
        <begin position="5"/>
        <end position="71"/>
    </location>
</feature>